<dbReference type="AlphaFoldDB" id="A0A1B7MNW0"/>
<gene>
    <name evidence="1" type="ORF">K503DRAFT_785886</name>
</gene>
<dbReference type="OrthoDB" id="444848at2759"/>
<dbReference type="PANTHER" id="PTHR33064:SF37">
    <property type="entry name" value="RIBONUCLEASE H"/>
    <property type="match status" value="1"/>
</dbReference>
<dbReference type="SUPFAM" id="SSF56672">
    <property type="entry name" value="DNA/RNA polymerases"/>
    <property type="match status" value="1"/>
</dbReference>
<proteinExistence type="predicted"/>
<organism evidence="1 2">
    <name type="scientific">Rhizopogon vinicolor AM-OR11-026</name>
    <dbReference type="NCBI Taxonomy" id="1314800"/>
    <lineage>
        <taxon>Eukaryota</taxon>
        <taxon>Fungi</taxon>
        <taxon>Dikarya</taxon>
        <taxon>Basidiomycota</taxon>
        <taxon>Agaricomycotina</taxon>
        <taxon>Agaricomycetes</taxon>
        <taxon>Agaricomycetidae</taxon>
        <taxon>Boletales</taxon>
        <taxon>Suillineae</taxon>
        <taxon>Rhizopogonaceae</taxon>
        <taxon>Rhizopogon</taxon>
    </lineage>
</organism>
<evidence type="ECO:0000313" key="1">
    <source>
        <dbReference type="EMBL" id="OAX34290.1"/>
    </source>
</evidence>
<dbReference type="InterPro" id="IPR043502">
    <property type="entry name" value="DNA/RNA_pol_sf"/>
</dbReference>
<sequence>MRFTQECTDKLDLDPTKWLWPEELKLICWLVLVHETTFIWELGKHGQFKEEYFPPIKIAMVPHMPWVQRNIPIPPTIFNDVINIIKGFANSAQIFQADTLFILQHEIPHHTIPFIDDLPVKSVTSCYQSKDGSYETIPENPGIRRFIWEHSIVIHRILQRLENVGATVSATKFVLAAPMAVILGYKCTIDGHIPEELKMQKIQDWPEPKNATHKDEPFVFGDEHQESMKLLKEAVVNSPALCCIDYESGCEIILAVDTSLIVVGFILMQIDILEWMDSQGDLPLVMIRSKMTNHKDWLDEAYSFAIALMNQNPSSVRDHAPFMYCIIIQLFACDRNISPSVCQNGNKSIDEEDVPPIIPQSDAAITYDNCMERIHTFLTTQICPDDLSNSEFQKFVNEATYLIQVQCAMSSYPKCEQRHYDVWEAIMKSSEGEENHWFKFVHTVFWAEWVTILKSCGLSPFFIVHGIEPLFPFDLTKATFLVPFPNQDEFSSTDLITWHARQLQKHIDDLQDMEEKVVKASSYLLAELDGAVSCLHYATFQLIPYHLQSKMCIPVTSITELDDDYLARLATEGEDEQEDE</sequence>
<dbReference type="InParanoid" id="A0A1B7MNW0"/>
<keyword evidence="2" id="KW-1185">Reference proteome</keyword>
<name>A0A1B7MNW0_9AGAM</name>
<dbReference type="STRING" id="1314800.A0A1B7MNW0"/>
<evidence type="ECO:0000313" key="2">
    <source>
        <dbReference type="Proteomes" id="UP000092154"/>
    </source>
</evidence>
<accession>A0A1B7MNW0</accession>
<dbReference type="EMBL" id="KV448632">
    <property type="protein sequence ID" value="OAX34290.1"/>
    <property type="molecule type" value="Genomic_DNA"/>
</dbReference>
<protein>
    <submittedName>
        <fullName evidence="1">Uncharacterized protein</fullName>
    </submittedName>
</protein>
<reference evidence="1 2" key="1">
    <citation type="submission" date="2016-06" db="EMBL/GenBank/DDBJ databases">
        <title>Comparative genomics of the ectomycorrhizal sister species Rhizopogon vinicolor and Rhizopogon vesiculosus (Basidiomycota: Boletales) reveals a divergence of the mating type B locus.</title>
        <authorList>
            <consortium name="DOE Joint Genome Institute"/>
            <person name="Mujic A.B."/>
            <person name="Kuo A."/>
            <person name="Tritt A."/>
            <person name="Lipzen A."/>
            <person name="Chen C."/>
            <person name="Johnson J."/>
            <person name="Sharma A."/>
            <person name="Barry K."/>
            <person name="Grigoriev I.V."/>
            <person name="Spatafora J.W."/>
        </authorList>
    </citation>
    <scope>NUCLEOTIDE SEQUENCE [LARGE SCALE GENOMIC DNA]</scope>
    <source>
        <strain evidence="1 2">AM-OR11-026</strain>
    </source>
</reference>
<dbReference type="InterPro" id="IPR051320">
    <property type="entry name" value="Viral_Replic_Matur_Polypro"/>
</dbReference>
<dbReference type="PANTHER" id="PTHR33064">
    <property type="entry name" value="POL PROTEIN"/>
    <property type="match status" value="1"/>
</dbReference>
<dbReference type="Proteomes" id="UP000092154">
    <property type="component" value="Unassembled WGS sequence"/>
</dbReference>